<evidence type="ECO:0000256" key="1">
    <source>
        <dbReference type="SAM" id="SignalP"/>
    </source>
</evidence>
<proteinExistence type="predicted"/>
<reference evidence="3" key="1">
    <citation type="journal article" date="2017" name="Cell">
        <title>Insights into land plant evolution garnered from the Marchantia polymorpha genome.</title>
        <authorList>
            <person name="Bowman J.L."/>
            <person name="Kohchi T."/>
            <person name="Yamato K.T."/>
            <person name="Jenkins J."/>
            <person name="Shu S."/>
            <person name="Ishizaki K."/>
            <person name="Yamaoka S."/>
            <person name="Nishihama R."/>
            <person name="Nakamura Y."/>
            <person name="Berger F."/>
            <person name="Adam C."/>
            <person name="Aki S.S."/>
            <person name="Althoff F."/>
            <person name="Araki T."/>
            <person name="Arteaga-Vazquez M.A."/>
            <person name="Balasubrmanian S."/>
            <person name="Barry K."/>
            <person name="Bauer D."/>
            <person name="Boehm C.R."/>
            <person name="Briginshaw L."/>
            <person name="Caballero-Perez J."/>
            <person name="Catarino B."/>
            <person name="Chen F."/>
            <person name="Chiyoda S."/>
            <person name="Chovatia M."/>
            <person name="Davies K.M."/>
            <person name="Delmans M."/>
            <person name="Demura T."/>
            <person name="Dierschke T."/>
            <person name="Dolan L."/>
            <person name="Dorantes-Acosta A.E."/>
            <person name="Eklund D.M."/>
            <person name="Florent S.N."/>
            <person name="Flores-Sandoval E."/>
            <person name="Fujiyama A."/>
            <person name="Fukuzawa H."/>
            <person name="Galik B."/>
            <person name="Grimanelli D."/>
            <person name="Grimwood J."/>
            <person name="Grossniklaus U."/>
            <person name="Hamada T."/>
            <person name="Haseloff J."/>
            <person name="Hetherington A.J."/>
            <person name="Higo A."/>
            <person name="Hirakawa Y."/>
            <person name="Hundley H.N."/>
            <person name="Ikeda Y."/>
            <person name="Inoue K."/>
            <person name="Inoue S.I."/>
            <person name="Ishida S."/>
            <person name="Jia Q."/>
            <person name="Kakita M."/>
            <person name="Kanazawa T."/>
            <person name="Kawai Y."/>
            <person name="Kawashima T."/>
            <person name="Kennedy M."/>
            <person name="Kinose K."/>
            <person name="Kinoshita T."/>
            <person name="Kohara Y."/>
            <person name="Koide E."/>
            <person name="Komatsu K."/>
            <person name="Kopischke S."/>
            <person name="Kubo M."/>
            <person name="Kyozuka J."/>
            <person name="Lagercrantz U."/>
            <person name="Lin S.S."/>
            <person name="Lindquist E."/>
            <person name="Lipzen A.M."/>
            <person name="Lu C.W."/>
            <person name="De Luna E."/>
            <person name="Martienssen R.A."/>
            <person name="Minamino N."/>
            <person name="Mizutani M."/>
            <person name="Mizutani M."/>
            <person name="Mochizuki N."/>
            <person name="Monte I."/>
            <person name="Mosher R."/>
            <person name="Nagasaki H."/>
            <person name="Nakagami H."/>
            <person name="Naramoto S."/>
            <person name="Nishitani K."/>
            <person name="Ohtani M."/>
            <person name="Okamoto T."/>
            <person name="Okumura M."/>
            <person name="Phillips J."/>
            <person name="Pollak B."/>
            <person name="Reinders A."/>
            <person name="Rovekamp M."/>
            <person name="Sano R."/>
            <person name="Sawa S."/>
            <person name="Schmid M.W."/>
            <person name="Shirakawa M."/>
            <person name="Solano R."/>
            <person name="Spunde A."/>
            <person name="Suetsugu N."/>
            <person name="Sugano S."/>
            <person name="Sugiyama A."/>
            <person name="Sun R."/>
            <person name="Suzuki Y."/>
            <person name="Takenaka M."/>
            <person name="Takezawa D."/>
            <person name="Tomogane H."/>
            <person name="Tsuzuki M."/>
            <person name="Ueda T."/>
            <person name="Umeda M."/>
            <person name="Ward J.M."/>
            <person name="Watanabe Y."/>
            <person name="Yazaki K."/>
            <person name="Yokoyama R."/>
            <person name="Yoshitake Y."/>
            <person name="Yotsui I."/>
            <person name="Zachgo S."/>
            <person name="Schmutz J."/>
        </authorList>
    </citation>
    <scope>NUCLEOTIDE SEQUENCE [LARGE SCALE GENOMIC DNA]</scope>
    <source>
        <strain evidence="3">Tak-1</strain>
    </source>
</reference>
<gene>
    <name evidence="2" type="ORF">MARPO_0062s0009</name>
</gene>
<name>A0A2R6WRU3_MARPO</name>
<feature type="chain" id="PRO_5015342811" description="Secreted protein" evidence="1">
    <location>
        <begin position="18"/>
        <end position="136"/>
    </location>
</feature>
<sequence>MGALSLLFSSAVRGAHSVGGEGRGGEREGSCGGSIVEWRRGRESAFADLESKRRSLCFHSPRFSPIAARSQLYHTGFCSLSTKMMPDLEPPILGTKRRILTHLLSNSKLRPHSRHSWSFLDRPADIGDCTRNGWVG</sequence>
<dbReference type="Proteomes" id="UP000244005">
    <property type="component" value="Unassembled WGS sequence"/>
</dbReference>
<keyword evidence="3" id="KW-1185">Reference proteome</keyword>
<keyword evidence="1" id="KW-0732">Signal</keyword>
<evidence type="ECO:0000313" key="3">
    <source>
        <dbReference type="Proteomes" id="UP000244005"/>
    </source>
</evidence>
<dbReference type="Gramene" id="Mp7g05160.1">
    <property type="protein sequence ID" value="Mp7g05160.1.cds"/>
    <property type="gene ID" value="Mp7g05160"/>
</dbReference>
<feature type="signal peptide" evidence="1">
    <location>
        <begin position="1"/>
        <end position="17"/>
    </location>
</feature>
<accession>A0A2R6WRU3</accession>
<evidence type="ECO:0000313" key="2">
    <source>
        <dbReference type="EMBL" id="PTQ36581.1"/>
    </source>
</evidence>
<evidence type="ECO:0008006" key="4">
    <source>
        <dbReference type="Google" id="ProtNLM"/>
    </source>
</evidence>
<protein>
    <recommendedName>
        <fullName evidence="4">Secreted protein</fullName>
    </recommendedName>
</protein>
<organism evidence="2 3">
    <name type="scientific">Marchantia polymorpha</name>
    <name type="common">Common liverwort</name>
    <name type="synonym">Marchantia aquatica</name>
    <dbReference type="NCBI Taxonomy" id="3197"/>
    <lineage>
        <taxon>Eukaryota</taxon>
        <taxon>Viridiplantae</taxon>
        <taxon>Streptophyta</taxon>
        <taxon>Embryophyta</taxon>
        <taxon>Marchantiophyta</taxon>
        <taxon>Marchantiopsida</taxon>
        <taxon>Marchantiidae</taxon>
        <taxon>Marchantiales</taxon>
        <taxon>Marchantiaceae</taxon>
        <taxon>Marchantia</taxon>
    </lineage>
</organism>
<dbReference type="EMBL" id="KZ772734">
    <property type="protein sequence ID" value="PTQ36581.1"/>
    <property type="molecule type" value="Genomic_DNA"/>
</dbReference>
<dbReference type="AlphaFoldDB" id="A0A2R6WRU3"/>